<evidence type="ECO:0000256" key="7">
    <source>
        <dbReference type="ARBA" id="ARBA00022741"/>
    </source>
</evidence>
<dbReference type="SUPFAM" id="SSF55060">
    <property type="entry name" value="GHMP Kinase, C-terminal domain"/>
    <property type="match status" value="1"/>
</dbReference>
<accession>A0ABM5UTT5</accession>
<dbReference type="PANTHER" id="PTHR43290:SF2">
    <property type="entry name" value="MEVALONATE KINASE"/>
    <property type="match status" value="1"/>
</dbReference>
<evidence type="ECO:0000256" key="4">
    <source>
        <dbReference type="ARBA" id="ARBA00022490"/>
    </source>
</evidence>
<evidence type="ECO:0000256" key="5">
    <source>
        <dbReference type="ARBA" id="ARBA00022516"/>
    </source>
</evidence>
<dbReference type="Proteomes" id="UP000063965">
    <property type="component" value="Chromosome"/>
</dbReference>
<comment type="similarity">
    <text evidence="2">Belongs to the GHMP kinase family. Mevalonate kinase subfamily.</text>
</comment>
<evidence type="ECO:0000256" key="8">
    <source>
        <dbReference type="ARBA" id="ARBA00022777"/>
    </source>
</evidence>
<evidence type="ECO:0000256" key="1">
    <source>
        <dbReference type="ARBA" id="ARBA00004496"/>
    </source>
</evidence>
<keyword evidence="5" id="KW-0444">Lipid biosynthesis</keyword>
<dbReference type="NCBIfam" id="TIGR00549">
    <property type="entry name" value="mevalon_kin"/>
    <property type="match status" value="1"/>
</dbReference>
<dbReference type="InterPro" id="IPR006203">
    <property type="entry name" value="GHMP_knse_ATP-bd_CS"/>
</dbReference>
<dbReference type="Gene3D" id="3.30.230.10">
    <property type="match status" value="1"/>
</dbReference>
<proteinExistence type="inferred from homology"/>
<keyword evidence="10" id="KW-0460">Magnesium</keyword>
<evidence type="ECO:0000256" key="11">
    <source>
        <dbReference type="ARBA" id="ARBA00023098"/>
    </source>
</evidence>
<dbReference type="RefSeq" id="WP_048875021.1">
    <property type="nucleotide sequence ID" value="NZ_CP011126.1"/>
</dbReference>
<dbReference type="InterPro" id="IPR006204">
    <property type="entry name" value="GHMP_kinase_N_dom"/>
</dbReference>
<dbReference type="Pfam" id="PF00288">
    <property type="entry name" value="GHMP_kinases_N"/>
    <property type="match status" value="1"/>
</dbReference>
<evidence type="ECO:0000256" key="12">
    <source>
        <dbReference type="ARBA" id="ARBA00029438"/>
    </source>
</evidence>
<keyword evidence="7" id="KW-0547">Nucleotide-binding</keyword>
<keyword evidence="6" id="KW-0808">Transferase</keyword>
<evidence type="ECO:0000256" key="9">
    <source>
        <dbReference type="ARBA" id="ARBA00022840"/>
    </source>
</evidence>
<keyword evidence="11" id="KW-0443">Lipid metabolism</keyword>
<dbReference type="EC" id="2.7.1.36" evidence="3"/>
<evidence type="ECO:0000313" key="15">
    <source>
        <dbReference type="Proteomes" id="UP000063965"/>
    </source>
</evidence>
<dbReference type="PRINTS" id="PR00959">
    <property type="entry name" value="MEVGALKINASE"/>
</dbReference>
<dbReference type="GO" id="GO:0016301">
    <property type="term" value="F:kinase activity"/>
    <property type="evidence" value="ECO:0007669"/>
    <property type="project" value="UniProtKB-KW"/>
</dbReference>
<evidence type="ECO:0000256" key="3">
    <source>
        <dbReference type="ARBA" id="ARBA00012103"/>
    </source>
</evidence>
<gene>
    <name evidence="14" type="ORF">CleRT_04150</name>
</gene>
<dbReference type="EMBL" id="CP011126">
    <property type="protein sequence ID" value="AKQ33368.1"/>
    <property type="molecule type" value="Genomic_DNA"/>
</dbReference>
<evidence type="ECO:0000256" key="2">
    <source>
        <dbReference type="ARBA" id="ARBA00006495"/>
    </source>
</evidence>
<keyword evidence="9" id="KW-0067">ATP-binding</keyword>
<feature type="domain" description="GHMP kinase N-terminal" evidence="13">
    <location>
        <begin position="105"/>
        <end position="186"/>
    </location>
</feature>
<dbReference type="InterPro" id="IPR036554">
    <property type="entry name" value="GHMP_kinase_C_sf"/>
</dbReference>
<dbReference type="PANTHER" id="PTHR43290">
    <property type="entry name" value="MEVALONATE KINASE"/>
    <property type="match status" value="1"/>
</dbReference>
<evidence type="ECO:0000313" key="14">
    <source>
        <dbReference type="EMBL" id="AKQ33368.1"/>
    </source>
</evidence>
<keyword evidence="8 14" id="KW-0418">Kinase</keyword>
<evidence type="ECO:0000256" key="6">
    <source>
        <dbReference type="ARBA" id="ARBA00022679"/>
    </source>
</evidence>
<comment type="pathway">
    <text evidence="12">Isoprenoid biosynthesis; isopentenyl diphosphate biosynthesis via mevalonate pathway; isopentenyl diphosphate from (R)-mevalonate: step 1/3.</text>
</comment>
<evidence type="ECO:0000256" key="10">
    <source>
        <dbReference type="ARBA" id="ARBA00022842"/>
    </source>
</evidence>
<organism evidence="14 15">
    <name type="scientific">Candidatus Coxiella mudrowiae</name>
    <dbReference type="NCBI Taxonomy" id="2054173"/>
    <lineage>
        <taxon>Bacteria</taxon>
        <taxon>Pseudomonadati</taxon>
        <taxon>Pseudomonadota</taxon>
        <taxon>Gammaproteobacteria</taxon>
        <taxon>Legionellales</taxon>
        <taxon>Coxiellaceae</taxon>
        <taxon>Coxiella</taxon>
    </lineage>
</organism>
<dbReference type="InterPro" id="IPR020568">
    <property type="entry name" value="Ribosomal_Su5_D2-typ_SF"/>
</dbReference>
<sequence>MKKDFLKTRTPAKLILSGEHAVVYGHPALAVAINRHTEATVRWTLPLHFSFHFMGIDFRREVTLQTLRKLKRKLKKQYQKYCLGHLNIREVLQKPFELSLFTFINVLDRLKSKLPTGIDIVTDSNIPVGCGMGSSAASVVSLIYALTHFLDINLNLEDYLKLGVESESLQHGYSSGLDVHTVYHGGCLRYEKGQFEKLPIPDFPMQLVQTGQPQSSSGECISQASSYFKKSPIGDDFSAVTNELDQALQNHNFNNVKKCIQQNHRLLRTIGVVPNKIDHFIVDVEKLGGAAKICGAGSVQGDNGGAVLIVSDNPINNLAKEYGYSIMPIQTDNQGTRIV</sequence>
<protein>
    <recommendedName>
        <fullName evidence="3">mevalonate kinase</fullName>
        <ecNumber evidence="3">2.7.1.36</ecNumber>
    </recommendedName>
</protein>
<evidence type="ECO:0000259" key="13">
    <source>
        <dbReference type="Pfam" id="PF00288"/>
    </source>
</evidence>
<dbReference type="InterPro" id="IPR014721">
    <property type="entry name" value="Ribsml_uS5_D2-typ_fold_subgr"/>
</dbReference>
<dbReference type="InterPro" id="IPR006205">
    <property type="entry name" value="Mev_gal_kin"/>
</dbReference>
<name>A0ABM5UTT5_9COXI</name>
<reference evidence="14 15" key="1">
    <citation type="journal article" date="2015" name="Genome Biol. Evol.">
        <title>Distinctive Genome Reduction Rates Revealed by Genomic Analyses of Two Coxiella-Like Endosymbionts in Ticks.</title>
        <authorList>
            <person name="Gottlieb Y."/>
            <person name="Lalzar I."/>
            <person name="Klasson L."/>
        </authorList>
    </citation>
    <scope>NUCLEOTIDE SEQUENCE [LARGE SCALE GENOMIC DNA]</scope>
    <source>
        <strain evidence="14 15">CRt</strain>
    </source>
</reference>
<keyword evidence="15" id="KW-1185">Reference proteome</keyword>
<keyword evidence="4" id="KW-0963">Cytoplasm</keyword>
<dbReference type="PROSITE" id="PS00627">
    <property type="entry name" value="GHMP_KINASES_ATP"/>
    <property type="match status" value="1"/>
</dbReference>
<dbReference type="Gene3D" id="3.30.70.890">
    <property type="entry name" value="GHMP kinase, C-terminal domain"/>
    <property type="match status" value="1"/>
</dbReference>
<dbReference type="SUPFAM" id="SSF54211">
    <property type="entry name" value="Ribosomal protein S5 domain 2-like"/>
    <property type="match status" value="1"/>
</dbReference>
<comment type="subcellular location">
    <subcellularLocation>
        <location evidence="1">Cytoplasm</location>
    </subcellularLocation>
</comment>